<dbReference type="PANTHER" id="PTHR24106">
    <property type="entry name" value="NACHT, LRR AND CARD DOMAINS-CONTAINING"/>
    <property type="match status" value="1"/>
</dbReference>
<name>A0A9Y3S4B1_9CICH</name>
<keyword evidence="6" id="KW-0067">ATP-binding</keyword>
<evidence type="ECO:0000256" key="4">
    <source>
        <dbReference type="ARBA" id="ARBA00022737"/>
    </source>
</evidence>
<dbReference type="InterPro" id="IPR003879">
    <property type="entry name" value="Butyrophylin_SPRY"/>
</dbReference>
<evidence type="ECO:0000313" key="9">
    <source>
        <dbReference type="RefSeq" id="XP_005755042.1"/>
    </source>
</evidence>
<dbReference type="InterPro" id="IPR043136">
    <property type="entry name" value="B30.2/SPRY_sf"/>
</dbReference>
<dbReference type="Gene3D" id="3.80.10.10">
    <property type="entry name" value="Ribonuclease Inhibitor"/>
    <property type="match status" value="1"/>
</dbReference>
<dbReference type="InterPro" id="IPR003877">
    <property type="entry name" value="SPRY_dom"/>
</dbReference>
<dbReference type="SUPFAM" id="SSF52047">
    <property type="entry name" value="RNI-like"/>
    <property type="match status" value="1"/>
</dbReference>
<dbReference type="GO" id="GO:0005737">
    <property type="term" value="C:cytoplasm"/>
    <property type="evidence" value="ECO:0007669"/>
    <property type="project" value="UniProtKB-SubCell"/>
</dbReference>
<dbReference type="InterPro" id="IPR001611">
    <property type="entry name" value="Leu-rich_rpt"/>
</dbReference>
<evidence type="ECO:0000259" key="7">
    <source>
        <dbReference type="PROSITE" id="PS50188"/>
    </source>
</evidence>
<dbReference type="SMART" id="SM00589">
    <property type="entry name" value="PRY"/>
    <property type="match status" value="1"/>
</dbReference>
<keyword evidence="2" id="KW-0963">Cytoplasm</keyword>
<dbReference type="PRINTS" id="PR01407">
    <property type="entry name" value="BUTYPHLNCDUF"/>
</dbReference>
<dbReference type="RefSeq" id="XP_005755042.1">
    <property type="nucleotide sequence ID" value="XM_005754985.1"/>
</dbReference>
<reference evidence="9" key="1">
    <citation type="submission" date="2025-08" db="UniProtKB">
        <authorList>
            <consortium name="RefSeq"/>
        </authorList>
    </citation>
    <scope>IDENTIFICATION</scope>
</reference>
<dbReference type="InterPro" id="IPR032675">
    <property type="entry name" value="LRR_dom_sf"/>
</dbReference>
<dbReference type="Gene3D" id="2.60.120.920">
    <property type="match status" value="1"/>
</dbReference>
<dbReference type="PROSITE" id="PS50188">
    <property type="entry name" value="B302_SPRY"/>
    <property type="match status" value="1"/>
</dbReference>
<dbReference type="Pfam" id="PF17776">
    <property type="entry name" value="NLRC4_HD2"/>
    <property type="match status" value="1"/>
</dbReference>
<dbReference type="Pfam" id="PF13516">
    <property type="entry name" value="LRR_6"/>
    <property type="match status" value="3"/>
</dbReference>
<dbReference type="Pfam" id="PF00622">
    <property type="entry name" value="SPRY"/>
    <property type="match status" value="1"/>
</dbReference>
<evidence type="ECO:0000256" key="6">
    <source>
        <dbReference type="ARBA" id="ARBA00022840"/>
    </source>
</evidence>
<dbReference type="InterPro" id="IPR013320">
    <property type="entry name" value="ConA-like_dom_sf"/>
</dbReference>
<protein>
    <submittedName>
        <fullName evidence="9">Protein NLRC3-like</fullName>
    </submittedName>
</protein>
<dbReference type="InterPro" id="IPR006574">
    <property type="entry name" value="PRY"/>
</dbReference>
<keyword evidence="3" id="KW-0433">Leucine-rich repeat</keyword>
<evidence type="ECO:0000256" key="3">
    <source>
        <dbReference type="ARBA" id="ARBA00022614"/>
    </source>
</evidence>
<dbReference type="InterPro" id="IPR041075">
    <property type="entry name" value="NOD1/2_WH"/>
</dbReference>
<keyword evidence="8" id="KW-1185">Reference proteome</keyword>
<dbReference type="Pfam" id="PF13765">
    <property type="entry name" value="PRY"/>
    <property type="match status" value="1"/>
</dbReference>
<evidence type="ECO:0000313" key="8">
    <source>
        <dbReference type="Proteomes" id="UP000695023"/>
    </source>
</evidence>
<comment type="subcellular location">
    <subcellularLocation>
        <location evidence="1">Cytoplasm</location>
    </subcellularLocation>
</comment>
<proteinExistence type="predicted"/>
<dbReference type="SUPFAM" id="SSF49899">
    <property type="entry name" value="Concanavalin A-like lectins/glucanases"/>
    <property type="match status" value="1"/>
</dbReference>
<gene>
    <name evidence="9" type="primary">LOC102202772</name>
</gene>
<dbReference type="GeneID" id="102202772"/>
<feature type="domain" description="B30.2/SPRY" evidence="7">
    <location>
        <begin position="463"/>
        <end position="659"/>
    </location>
</feature>
<keyword evidence="5" id="KW-0547">Nucleotide-binding</keyword>
<dbReference type="SMART" id="SM00449">
    <property type="entry name" value="SPRY"/>
    <property type="match status" value="1"/>
</dbReference>
<dbReference type="InterPro" id="IPR051261">
    <property type="entry name" value="NLR"/>
</dbReference>
<organism evidence="8 9">
    <name type="scientific">Pundamilia nyererei</name>
    <dbReference type="NCBI Taxonomy" id="303518"/>
    <lineage>
        <taxon>Eukaryota</taxon>
        <taxon>Metazoa</taxon>
        <taxon>Chordata</taxon>
        <taxon>Craniata</taxon>
        <taxon>Vertebrata</taxon>
        <taxon>Euteleostomi</taxon>
        <taxon>Actinopterygii</taxon>
        <taxon>Neopterygii</taxon>
        <taxon>Teleostei</taxon>
        <taxon>Neoteleostei</taxon>
        <taxon>Acanthomorphata</taxon>
        <taxon>Ovalentaria</taxon>
        <taxon>Cichlomorphae</taxon>
        <taxon>Cichliformes</taxon>
        <taxon>Cichlidae</taxon>
        <taxon>African cichlids</taxon>
        <taxon>Pseudocrenilabrinae</taxon>
        <taxon>Haplochromini</taxon>
        <taxon>Pundamilia</taxon>
    </lineage>
</organism>
<dbReference type="AlphaFoldDB" id="A0A9Y3S4B1"/>
<sequence>MSGETVMCKTEYLGTDQESLHHAQQHQTNLDSVFKILEGNIITFVKNELKKMQNDLNPDYSECQRDEEEVLDSEEEKQRRSSREAFLKLAVNFLRIMKQEELADCLQSRNLIFYESDLTECGINVREASVYSGVFTQIFKEERGLYQEKVYCFVHLSIQEFLAALHVHLTFTNSGINLLEEEQMASVQTDKFSVRQFYQSAVDKALQRPNGHLELFLRFLLGLSLQTNQNLLQDLLTQTGNSTQINQETVHYVKERMNGTLSPEKSINLLLCLNELNDDSIVKEVQHQLSSGQLSKVDLSPAQWSALVFILQSSEAGLDEFDLRKYSASEEALLQLLPVVKACKKAQLSGCNLTERSCEALSSILSFQSSRLRELDMSNNNLQDSGVKLLCVGLGNPHCVLETLRLSGCQITGTGFTALATALRYNPSYLKELDLSYNHPGDSGMKLLSSQQQDLHVKLDILCVEPQGVQWMRPGLRKYFCDLTLDPNTAHRNLKLSDNNKKVTHVKEDQLYPDHDHRFDHWAQLLCTNSLTGRCYWEVEWRGEVQIGVACEGIGRKGDGDDSRFGRTDQSWSLYCSNDDGYFGNSNYTSIVIAVPSSIVSHKLAVYVDYPAGTVSFYSVLSDTLIHLHTFNTKFTEALYAGFQLKSPGSSVSLCDDSD</sequence>
<evidence type="ECO:0000256" key="5">
    <source>
        <dbReference type="ARBA" id="ARBA00022741"/>
    </source>
</evidence>
<accession>A0A9Y3S4B1</accession>
<evidence type="ECO:0000256" key="1">
    <source>
        <dbReference type="ARBA" id="ARBA00004496"/>
    </source>
</evidence>
<dbReference type="Pfam" id="PF17779">
    <property type="entry name" value="WHD_NOD2"/>
    <property type="match status" value="1"/>
</dbReference>
<keyword evidence="4" id="KW-0677">Repeat</keyword>
<dbReference type="InterPro" id="IPR001870">
    <property type="entry name" value="B30.2/SPRY"/>
</dbReference>
<dbReference type="Proteomes" id="UP000695023">
    <property type="component" value="Unplaced"/>
</dbReference>
<dbReference type="InterPro" id="IPR041267">
    <property type="entry name" value="NLRP_HD2"/>
</dbReference>
<dbReference type="GO" id="GO:0005524">
    <property type="term" value="F:ATP binding"/>
    <property type="evidence" value="ECO:0007669"/>
    <property type="project" value="UniProtKB-KW"/>
</dbReference>
<dbReference type="SMART" id="SM00368">
    <property type="entry name" value="LRR_RI"/>
    <property type="match status" value="3"/>
</dbReference>
<evidence type="ECO:0000256" key="2">
    <source>
        <dbReference type="ARBA" id="ARBA00022490"/>
    </source>
</evidence>
<dbReference type="CDD" id="cd16040">
    <property type="entry name" value="SPRY_PRY_SNTX"/>
    <property type="match status" value="1"/>
</dbReference>